<dbReference type="InterPro" id="IPR050219">
    <property type="entry name" value="DnaG_primase"/>
</dbReference>
<name>A0AB39MRG3_9ACTN</name>
<sequence>MTRCPLHEDETPSFSWNTDRQLWKCHSCGKGGDSFSLIMEKEGTDFVGARALAASVSFATRDVGGSNRGLSGSSYAGRRAVPPRPGNRTGGGNYVPAWRRR</sequence>
<protein>
    <submittedName>
        <fullName evidence="6">CHC2 zinc finger domain-containing protein</fullName>
    </submittedName>
</protein>
<accession>A0AB39MRG3</accession>
<evidence type="ECO:0000259" key="5">
    <source>
        <dbReference type="SMART" id="SM00400"/>
    </source>
</evidence>
<dbReference type="Gene3D" id="3.90.580.10">
    <property type="entry name" value="Zinc finger, CHC2-type domain"/>
    <property type="match status" value="1"/>
</dbReference>
<feature type="region of interest" description="Disordered" evidence="4">
    <location>
        <begin position="63"/>
        <end position="101"/>
    </location>
</feature>
<dbReference type="PANTHER" id="PTHR30313">
    <property type="entry name" value="DNA PRIMASE"/>
    <property type="match status" value="1"/>
</dbReference>
<dbReference type="GO" id="GO:0006269">
    <property type="term" value="P:DNA replication, synthesis of primer"/>
    <property type="evidence" value="ECO:0007669"/>
    <property type="project" value="TreeGrafter"/>
</dbReference>
<keyword evidence="2" id="KW-0863">Zinc-finger</keyword>
<evidence type="ECO:0000256" key="4">
    <source>
        <dbReference type="SAM" id="MobiDB-lite"/>
    </source>
</evidence>
<dbReference type="AlphaFoldDB" id="A0AB39MRG3"/>
<dbReference type="InterPro" id="IPR002694">
    <property type="entry name" value="Znf_CHC2"/>
</dbReference>
<keyword evidence="1" id="KW-0479">Metal-binding</keyword>
<dbReference type="SUPFAM" id="SSF57783">
    <property type="entry name" value="Zinc beta-ribbon"/>
    <property type="match status" value="1"/>
</dbReference>
<dbReference type="SMART" id="SM00400">
    <property type="entry name" value="ZnF_CHCC"/>
    <property type="match status" value="1"/>
</dbReference>
<dbReference type="GeneID" id="96635841"/>
<feature type="domain" description="Zinc finger CHC2-type" evidence="5">
    <location>
        <begin position="4"/>
        <end position="54"/>
    </location>
</feature>
<evidence type="ECO:0000256" key="3">
    <source>
        <dbReference type="ARBA" id="ARBA00022833"/>
    </source>
</evidence>
<dbReference type="GO" id="GO:0005737">
    <property type="term" value="C:cytoplasm"/>
    <property type="evidence" value="ECO:0007669"/>
    <property type="project" value="TreeGrafter"/>
</dbReference>
<evidence type="ECO:0000256" key="2">
    <source>
        <dbReference type="ARBA" id="ARBA00022771"/>
    </source>
</evidence>
<proteinExistence type="predicted"/>
<dbReference type="Pfam" id="PF01807">
    <property type="entry name" value="Zn_ribbon_DnaG"/>
    <property type="match status" value="1"/>
</dbReference>
<reference evidence="6" key="1">
    <citation type="submission" date="2024-07" db="EMBL/GenBank/DDBJ databases">
        <authorList>
            <person name="Yu S.T."/>
        </authorList>
    </citation>
    <scope>NUCLEOTIDE SEQUENCE</scope>
    <source>
        <strain evidence="6">R08</strain>
    </source>
</reference>
<dbReference type="EMBL" id="CP163431">
    <property type="protein sequence ID" value="XDQ07722.1"/>
    <property type="molecule type" value="Genomic_DNA"/>
</dbReference>
<evidence type="ECO:0000313" key="6">
    <source>
        <dbReference type="EMBL" id="XDQ07722.1"/>
    </source>
</evidence>
<dbReference type="RefSeq" id="WP_328743457.1">
    <property type="nucleotide sequence ID" value="NZ_CP163431.1"/>
</dbReference>
<dbReference type="InterPro" id="IPR036977">
    <property type="entry name" value="DNA_primase_Znf_CHC2"/>
</dbReference>
<organism evidence="6">
    <name type="scientific">Streptomyces sp. R08</name>
    <dbReference type="NCBI Taxonomy" id="3238624"/>
    <lineage>
        <taxon>Bacteria</taxon>
        <taxon>Bacillati</taxon>
        <taxon>Actinomycetota</taxon>
        <taxon>Actinomycetes</taxon>
        <taxon>Kitasatosporales</taxon>
        <taxon>Streptomycetaceae</taxon>
        <taxon>Streptomyces</taxon>
    </lineage>
</organism>
<dbReference type="GO" id="GO:0003899">
    <property type="term" value="F:DNA-directed RNA polymerase activity"/>
    <property type="evidence" value="ECO:0007669"/>
    <property type="project" value="InterPro"/>
</dbReference>
<evidence type="ECO:0000256" key="1">
    <source>
        <dbReference type="ARBA" id="ARBA00022723"/>
    </source>
</evidence>
<gene>
    <name evidence="6" type="ORF">AB5J58_03705</name>
</gene>
<dbReference type="PANTHER" id="PTHR30313:SF2">
    <property type="entry name" value="DNA PRIMASE"/>
    <property type="match status" value="1"/>
</dbReference>
<dbReference type="GO" id="GO:0003677">
    <property type="term" value="F:DNA binding"/>
    <property type="evidence" value="ECO:0007669"/>
    <property type="project" value="InterPro"/>
</dbReference>
<dbReference type="GO" id="GO:0008270">
    <property type="term" value="F:zinc ion binding"/>
    <property type="evidence" value="ECO:0007669"/>
    <property type="project" value="UniProtKB-KW"/>
</dbReference>
<keyword evidence="3" id="KW-0862">Zinc</keyword>